<keyword evidence="4" id="KW-0804">Transcription</keyword>
<dbReference type="Pfam" id="PF03466">
    <property type="entry name" value="LysR_substrate"/>
    <property type="match status" value="1"/>
</dbReference>
<dbReference type="AlphaFoldDB" id="N1UYG5"/>
<evidence type="ECO:0000256" key="5">
    <source>
        <dbReference type="SAM" id="MobiDB-lite"/>
    </source>
</evidence>
<keyword evidence="2" id="KW-0805">Transcription regulation</keyword>
<evidence type="ECO:0000256" key="1">
    <source>
        <dbReference type="ARBA" id="ARBA00009437"/>
    </source>
</evidence>
<dbReference type="GO" id="GO:0032993">
    <property type="term" value="C:protein-DNA complex"/>
    <property type="evidence" value="ECO:0007669"/>
    <property type="project" value="TreeGrafter"/>
</dbReference>
<proteinExistence type="inferred from homology"/>
<evidence type="ECO:0000256" key="3">
    <source>
        <dbReference type="ARBA" id="ARBA00023125"/>
    </source>
</evidence>
<feature type="compositionally biased region" description="Basic and acidic residues" evidence="5">
    <location>
        <begin position="202"/>
        <end position="226"/>
    </location>
</feature>
<dbReference type="SUPFAM" id="SSF53850">
    <property type="entry name" value="Periplasmic binding protein-like II"/>
    <property type="match status" value="1"/>
</dbReference>
<evidence type="ECO:0000256" key="4">
    <source>
        <dbReference type="ARBA" id="ARBA00023163"/>
    </source>
</evidence>
<dbReference type="CDD" id="cd05466">
    <property type="entry name" value="PBP2_LTTR_substrate"/>
    <property type="match status" value="1"/>
</dbReference>
<dbReference type="PANTHER" id="PTHR30346">
    <property type="entry name" value="TRANSCRIPTIONAL DUAL REGULATOR HCAR-RELATED"/>
    <property type="match status" value="1"/>
</dbReference>
<dbReference type="InterPro" id="IPR005119">
    <property type="entry name" value="LysR_subst-bd"/>
</dbReference>
<dbReference type="Proteomes" id="UP000010729">
    <property type="component" value="Unassembled WGS sequence"/>
</dbReference>
<feature type="domain" description="LysR substrate-binding" evidence="6">
    <location>
        <begin position="11"/>
        <end position="120"/>
    </location>
</feature>
<dbReference type="GO" id="GO:0003677">
    <property type="term" value="F:DNA binding"/>
    <property type="evidence" value="ECO:0007669"/>
    <property type="project" value="UniProtKB-KW"/>
</dbReference>
<organism evidence="7 8">
    <name type="scientific">Arthrobacter crystallopoietes BAB-32</name>
    <dbReference type="NCBI Taxonomy" id="1246476"/>
    <lineage>
        <taxon>Bacteria</taxon>
        <taxon>Bacillati</taxon>
        <taxon>Actinomycetota</taxon>
        <taxon>Actinomycetes</taxon>
        <taxon>Micrococcales</taxon>
        <taxon>Micrococcaceae</taxon>
        <taxon>Crystallibacter</taxon>
    </lineage>
</organism>
<dbReference type="OrthoDB" id="3388207at2"/>
<keyword evidence="3" id="KW-0238">DNA-binding</keyword>
<accession>N1UYG5</accession>
<dbReference type="EMBL" id="ANPE02000073">
    <property type="protein sequence ID" value="EMY35431.1"/>
    <property type="molecule type" value="Genomic_DNA"/>
</dbReference>
<dbReference type="PANTHER" id="PTHR30346:SF0">
    <property type="entry name" value="HCA OPERON TRANSCRIPTIONAL ACTIVATOR HCAR"/>
    <property type="match status" value="1"/>
</dbReference>
<name>N1UYG5_9MICC</name>
<evidence type="ECO:0000259" key="6">
    <source>
        <dbReference type="Pfam" id="PF03466"/>
    </source>
</evidence>
<gene>
    <name evidence="7" type="ORF">D477_004344</name>
</gene>
<protein>
    <submittedName>
        <fullName evidence="7">LysR family transcriptional regulator</fullName>
    </submittedName>
</protein>
<comment type="similarity">
    <text evidence="1">Belongs to the LysR transcriptional regulatory family.</text>
</comment>
<feature type="region of interest" description="Disordered" evidence="5">
    <location>
        <begin position="192"/>
        <end position="263"/>
    </location>
</feature>
<dbReference type="GO" id="GO:0003700">
    <property type="term" value="F:DNA-binding transcription factor activity"/>
    <property type="evidence" value="ECO:0007669"/>
    <property type="project" value="TreeGrafter"/>
</dbReference>
<evidence type="ECO:0000313" key="7">
    <source>
        <dbReference type="EMBL" id="EMY35431.1"/>
    </source>
</evidence>
<evidence type="ECO:0000256" key="2">
    <source>
        <dbReference type="ARBA" id="ARBA00023015"/>
    </source>
</evidence>
<feature type="compositionally biased region" description="Basic residues" evidence="5">
    <location>
        <begin position="253"/>
        <end position="263"/>
    </location>
</feature>
<dbReference type="Gene3D" id="3.40.190.290">
    <property type="match status" value="1"/>
</dbReference>
<comment type="caution">
    <text evidence="7">The sequence shown here is derived from an EMBL/GenBank/DDBJ whole genome shotgun (WGS) entry which is preliminary data.</text>
</comment>
<evidence type="ECO:0000313" key="8">
    <source>
        <dbReference type="Proteomes" id="UP000010729"/>
    </source>
</evidence>
<keyword evidence="8" id="KW-1185">Reference proteome</keyword>
<sequence length="263" mass="28488">MHQEEPMQIDEPRRTLTIGIVPGVMPDKWIHRWADRMPDIPLHVLACGEDEQLEVLRDGRADMCFIRLPAEPGPERGREGLSLIPLYTELPVVVAPKEHELELYDDEVPAAELAAFTVLDPEQMGGAKSGVEVVASGAGVMVLPMSVARLYSRKDVISRVVAGHPQTRIGLAWPADRTDDVIEEFIGIVRGRTANSSRQPSARRDAGAKKEPKDAKGGGAKKEPKAANEGGAKAAKGGGAKGAKGRAPQQRQSKGRRPRRPGR</sequence>
<reference evidence="7 8" key="1">
    <citation type="journal article" date="2013" name="Genome Announc.">
        <title>Draft Genome Sequence of Arthrobacter crystallopoietes Strain BAB-32, Revealing Genes for Bioremediation.</title>
        <authorList>
            <person name="Joshi M.N."/>
            <person name="Pandit A.S."/>
            <person name="Sharma A."/>
            <person name="Pandya R.V."/>
            <person name="Desai S.M."/>
            <person name="Saxena A.K."/>
            <person name="Bagatharia S.B."/>
        </authorList>
    </citation>
    <scope>NUCLEOTIDE SEQUENCE [LARGE SCALE GENOMIC DNA]</scope>
    <source>
        <strain evidence="7 8">BAB-32</strain>
    </source>
</reference>